<feature type="transmembrane region" description="Helical" evidence="1">
    <location>
        <begin position="279"/>
        <end position="303"/>
    </location>
</feature>
<evidence type="ECO:0008006" key="4">
    <source>
        <dbReference type="Google" id="ProtNLM"/>
    </source>
</evidence>
<feature type="transmembrane region" description="Helical" evidence="1">
    <location>
        <begin position="21"/>
        <end position="43"/>
    </location>
</feature>
<reference evidence="2" key="1">
    <citation type="journal article" date="2019" name="Microbiol. Resour. Announc.">
        <title>Complete Genome Sequence of Rubrobacter xylanophilus Strain AA3-22, Isolated from Arima Onsen in Japan.</title>
        <authorList>
            <person name="Tomariguchi N."/>
            <person name="Miyazaki K."/>
        </authorList>
    </citation>
    <scope>NUCLEOTIDE SEQUENCE [LARGE SCALE GENOMIC DNA]</scope>
    <source>
        <strain evidence="2">AA3-22</strain>
    </source>
</reference>
<proteinExistence type="predicted"/>
<feature type="transmembrane region" description="Helical" evidence="1">
    <location>
        <begin position="413"/>
        <end position="441"/>
    </location>
</feature>
<name>A0A510HJ09_9ACTN</name>
<keyword evidence="1" id="KW-0472">Membrane</keyword>
<feature type="transmembrane region" description="Helical" evidence="1">
    <location>
        <begin position="453"/>
        <end position="476"/>
    </location>
</feature>
<feature type="transmembrane region" description="Helical" evidence="1">
    <location>
        <begin position="385"/>
        <end position="407"/>
    </location>
</feature>
<feature type="transmembrane region" description="Helical" evidence="1">
    <location>
        <begin position="198"/>
        <end position="219"/>
    </location>
</feature>
<evidence type="ECO:0000313" key="3">
    <source>
        <dbReference type="Proteomes" id="UP000318065"/>
    </source>
</evidence>
<dbReference type="NCBIfam" id="NF037982">
    <property type="entry name" value="Nramp_1"/>
    <property type="match status" value="1"/>
</dbReference>
<keyword evidence="1" id="KW-1133">Transmembrane helix</keyword>
<dbReference type="Proteomes" id="UP000318065">
    <property type="component" value="Chromosome"/>
</dbReference>
<feature type="transmembrane region" description="Helical" evidence="1">
    <location>
        <begin position="338"/>
        <end position="364"/>
    </location>
</feature>
<keyword evidence="1" id="KW-0812">Transmembrane</keyword>
<feature type="transmembrane region" description="Helical" evidence="1">
    <location>
        <begin position="126"/>
        <end position="150"/>
    </location>
</feature>
<protein>
    <recommendedName>
        <fullName evidence="4">Divalent metal cation transporter</fullName>
    </recommendedName>
</protein>
<accession>A0A510HJ09</accession>
<evidence type="ECO:0000313" key="2">
    <source>
        <dbReference type="EMBL" id="BBL78347.1"/>
    </source>
</evidence>
<dbReference type="AlphaFoldDB" id="A0A510HJ09"/>
<keyword evidence="3" id="KW-1185">Reference proteome</keyword>
<gene>
    <name evidence="2" type="ORF">RxyAA322_02010</name>
</gene>
<feature type="transmembrane region" description="Helical" evidence="1">
    <location>
        <begin position="157"/>
        <end position="178"/>
    </location>
</feature>
<dbReference type="EMBL" id="AP019791">
    <property type="protein sequence ID" value="BBL78347.1"/>
    <property type="molecule type" value="Genomic_DNA"/>
</dbReference>
<feature type="transmembrane region" description="Helical" evidence="1">
    <location>
        <begin position="95"/>
        <end position="114"/>
    </location>
</feature>
<evidence type="ECO:0000256" key="1">
    <source>
        <dbReference type="SAM" id="Phobius"/>
    </source>
</evidence>
<feature type="transmembrane region" description="Helical" evidence="1">
    <location>
        <begin position="55"/>
        <end position="74"/>
    </location>
</feature>
<organism evidence="2 3">
    <name type="scientific">Rubrobacter xylanophilus</name>
    <dbReference type="NCBI Taxonomy" id="49319"/>
    <lineage>
        <taxon>Bacteria</taxon>
        <taxon>Bacillati</taxon>
        <taxon>Actinomycetota</taxon>
        <taxon>Rubrobacteria</taxon>
        <taxon>Rubrobacterales</taxon>
        <taxon>Rubrobacteraceae</taxon>
        <taxon>Rubrobacter</taxon>
    </lineage>
</organism>
<sequence>MWKAGRLDPMPIRPLPEAPNSLHILGPAMILVALGVGLGETYMWPRLVLLFGPEIRWLFLIGVTVQAVVMFEFARYAIATGESIFFGAARLWKPIMWFFFAVAMLIYIWPGHVAAGADALELLTGIPWLVSAIVALLLIGVIFTFANVVYNAVESILTFLVGVMVIGSAVVAAVVGNFGDLWATITGLFAFGYIPDEALTAAWFPIIVGSVAFAGPSGMQQMWYTLYLRDKGAGMGAYLPRIRGLLHADEEESMPSRGYMFDTDDPEELRKWKGWTRWVLFDALVLFWGITMLVTIVFTVLALQASRLNPNVQQAIEAGEESAAISAMADAFASAGGFIMGGAFLLFIAIVGWKGTLGIFDAFARGQSDMAYYFIPGLRRFNISYIYFAFLWGVIAFGILVLLFFGPTDGPQAILGVLAFLSTFVMGAYCVLLLLTNNLLLPKNIRPGILNNAFIALGALFYLGILFYSLLAYGALPD</sequence>